<dbReference type="Pfam" id="PF22124">
    <property type="entry name" value="Glyco_hydro_95_cat"/>
    <property type="match status" value="1"/>
</dbReference>
<dbReference type="Pfam" id="PF21307">
    <property type="entry name" value="Glyco_hydro_95_C"/>
    <property type="match status" value="1"/>
</dbReference>
<dbReference type="EMBL" id="CAJVAS010000007">
    <property type="protein sequence ID" value="CAG7618564.1"/>
    <property type="molecule type" value="Genomic_DNA"/>
</dbReference>
<comment type="caution">
    <text evidence="3">The sequence shown here is derived from an EMBL/GenBank/DDBJ whole genome shotgun (WGS) entry which is preliminary data.</text>
</comment>
<feature type="domain" description="Glycosyl hydrolase family 95 catalytic" evidence="2">
    <location>
        <begin position="272"/>
        <end position="578"/>
    </location>
</feature>
<gene>
    <name evidence="3" type="ORF">PAESOLCIP111_02127</name>
</gene>
<dbReference type="PANTHER" id="PTHR31084:SF0">
    <property type="entry name" value="ALPHA-L-FUCOSIDASE 2"/>
    <property type="match status" value="1"/>
</dbReference>
<name>A0A916K2Z7_9BACL</name>
<sequence length="734" mass="82831">MITDNIDWSSFLGRHDMTWVVKPVTWDEGAFLGNGQLGAMVYAEEHRAKRNVLRFVLGHTDVTASRTSGSGFPPRVPIGELDLELAGQLYQPTTMRLDLWNAELRADMTTTVGQASLRAFVHSTRPVLCVELMVTEEETDAALRWYANPEVDPVLKNADGFNLNQYIPETAVEKWEAEGVCFGVQRYPNGEGCVTAWKDVSESPLRRRLLLTVRNGTGEAELQQAREDLTAAASLSWPELVQAHRAWWHAYYPQSFVSLPDTRLEGFYWIQMYKLASATRANGNIIDNQGPWLAPTPWAGVWFNMNVQMSYSPVYTSGRLSIGESLVRGFREQMPNLIGNVPEAYRHNSAGLGRSSSYDLRAKVSDETGNLTWVCHNLWRHYRHTMDEEMLRELLYPLLRRSVNFYLHILEEGEDGKLHLPPSVSPEYGSFKQLTVPDCHYDLALLAWGCRTLLLLCDRLEAEDELRPKWQDVLDRLTPLPTDPEEGFLLGRGQRLEFGHRHFSHLQAVFPLHLVSGETDEERALILRTLRHWIGREGDLRGFSFTSAASVAAAIGLGDEALQYIRTMLHLFKPNTMYKEAGPVIESPLAGAESIHDLLLQSWGEGIRVFPAVPSEWKDAVFHDLRAEGGFAVSARRERGRTVWIRVRSLAGEPCHLRTDWAPDAPVACSKPDACRKDGSGWITIELQRGEEAVLYPEDASPPECVVQPLPAEPHLCGYFGGHKPWKLYGLPNR</sequence>
<evidence type="ECO:0000313" key="4">
    <source>
        <dbReference type="Proteomes" id="UP000693672"/>
    </source>
</evidence>
<evidence type="ECO:0000259" key="1">
    <source>
        <dbReference type="Pfam" id="PF21307"/>
    </source>
</evidence>
<accession>A0A916K2Z7</accession>
<reference evidence="3" key="1">
    <citation type="submission" date="2021-06" db="EMBL/GenBank/DDBJ databases">
        <authorList>
            <person name="Criscuolo A."/>
        </authorList>
    </citation>
    <scope>NUCLEOTIDE SEQUENCE</scope>
    <source>
        <strain evidence="3">CIP111600</strain>
    </source>
</reference>
<dbReference type="RefSeq" id="WP_218091913.1">
    <property type="nucleotide sequence ID" value="NZ_CAJVAS010000007.1"/>
</dbReference>
<dbReference type="AlphaFoldDB" id="A0A916K2Z7"/>
<evidence type="ECO:0000259" key="2">
    <source>
        <dbReference type="Pfam" id="PF22124"/>
    </source>
</evidence>
<keyword evidence="4" id="KW-1185">Reference proteome</keyword>
<dbReference type="Proteomes" id="UP000693672">
    <property type="component" value="Unassembled WGS sequence"/>
</dbReference>
<evidence type="ECO:0000313" key="3">
    <source>
        <dbReference type="EMBL" id="CAG7618564.1"/>
    </source>
</evidence>
<dbReference type="PANTHER" id="PTHR31084">
    <property type="entry name" value="ALPHA-L-FUCOSIDASE 2"/>
    <property type="match status" value="1"/>
</dbReference>
<dbReference type="GO" id="GO:0004560">
    <property type="term" value="F:alpha-L-fucosidase activity"/>
    <property type="evidence" value="ECO:0007669"/>
    <property type="project" value="TreeGrafter"/>
</dbReference>
<protein>
    <recommendedName>
        <fullName evidence="5">Alpha-L-fucosidase</fullName>
    </recommendedName>
</protein>
<feature type="domain" description="Alpha fucosidase A-like C-terminal" evidence="1">
    <location>
        <begin position="601"/>
        <end position="664"/>
    </location>
</feature>
<proteinExistence type="predicted"/>
<organism evidence="3 4">
    <name type="scientific">Paenibacillus solanacearum</name>
    <dbReference type="NCBI Taxonomy" id="2048548"/>
    <lineage>
        <taxon>Bacteria</taxon>
        <taxon>Bacillati</taxon>
        <taxon>Bacillota</taxon>
        <taxon>Bacilli</taxon>
        <taxon>Bacillales</taxon>
        <taxon>Paenibacillaceae</taxon>
        <taxon>Paenibacillus</taxon>
    </lineage>
</organism>
<dbReference type="InterPro" id="IPR049053">
    <property type="entry name" value="AFCA-like_C"/>
</dbReference>
<evidence type="ECO:0008006" key="5">
    <source>
        <dbReference type="Google" id="ProtNLM"/>
    </source>
</evidence>
<dbReference type="InterPro" id="IPR054363">
    <property type="entry name" value="GH95_cat"/>
</dbReference>